<accession>A0A974NLM9</accession>
<dbReference type="Gene3D" id="1.10.150.20">
    <property type="entry name" value="5' to 3' exonuclease, C-terminal subdomain"/>
    <property type="match status" value="1"/>
</dbReference>
<dbReference type="PANTHER" id="PTHR40084">
    <property type="entry name" value="PHOSPHOHYDROLASE, PHP FAMILY"/>
    <property type="match status" value="1"/>
</dbReference>
<evidence type="ECO:0000313" key="2">
    <source>
        <dbReference type="Proteomes" id="UP000595254"/>
    </source>
</evidence>
<dbReference type="Proteomes" id="UP000595254">
    <property type="component" value="Chromosome"/>
</dbReference>
<organism evidence="1 2">
    <name type="scientific">Peribacillus psychrosaccharolyticus</name>
    <name type="common">Bacillus psychrosaccharolyticus</name>
    <dbReference type="NCBI Taxonomy" id="1407"/>
    <lineage>
        <taxon>Bacteria</taxon>
        <taxon>Bacillati</taxon>
        <taxon>Bacillota</taxon>
        <taxon>Bacilli</taxon>
        <taxon>Bacillales</taxon>
        <taxon>Bacillaceae</taxon>
        <taxon>Peribacillus</taxon>
    </lineage>
</organism>
<dbReference type="AlphaFoldDB" id="A0A974NLM9"/>
<dbReference type="Gene3D" id="3.20.20.140">
    <property type="entry name" value="Metal-dependent hydrolases"/>
    <property type="match status" value="1"/>
</dbReference>
<proteinExistence type="predicted"/>
<dbReference type="PANTHER" id="PTHR40084:SF1">
    <property type="entry name" value="PHOSPHOTRANSFERASE"/>
    <property type="match status" value="1"/>
</dbReference>
<dbReference type="CDD" id="cd19067">
    <property type="entry name" value="PfuEndoQ-like"/>
    <property type="match status" value="1"/>
</dbReference>
<gene>
    <name evidence="1" type="ORF">I6J18_21275</name>
</gene>
<dbReference type="EMBL" id="CP068053">
    <property type="protein sequence ID" value="QQT00080.1"/>
    <property type="molecule type" value="Genomic_DNA"/>
</dbReference>
<dbReference type="SUPFAM" id="SSF47781">
    <property type="entry name" value="RuvA domain 2-like"/>
    <property type="match status" value="1"/>
</dbReference>
<sequence length="390" mass="43410">MMKDYYVDLHIHIGRTHRGRAVKITGARSLTLQNVLKTASERKGLDMVGIIDCHSPEVIEELELLIDKEEMVELEEGGLKFGQTVLILGSEIEIYDQYCQGPIHVLVYMPTLDAMKELSAWMMSYMKNIHLSSQRIYCEGITLQEKTKELGGLFIPAHVFTPFKSLYGKGVEFSLTEVFNPNLIDGIELGLSSDTTMAREINELDPYVFLTNSDAHSLAKIAREYQKMELKQPSFLELEKALKEVEGRKIAVNYGLNPELGKYHQTVCRKCLQPGAVGSLCSVCGSKSIINGVANRIKEIAGLSVEKSNRSRPAYVHQVPLDFIPGLGPKTFERLLAVFGTEMNILHEVTVNQLQQVVPEKTAVFIDLARKGLLTFTAGGGGKYGKIKST</sequence>
<keyword evidence="2" id="KW-1185">Reference proteome</keyword>
<dbReference type="KEGG" id="ppsr:I6J18_21275"/>
<protein>
    <submittedName>
        <fullName evidence="1">TIGR00375 family protein</fullName>
    </submittedName>
</protein>
<evidence type="ECO:0000313" key="1">
    <source>
        <dbReference type="EMBL" id="QQT00080.1"/>
    </source>
</evidence>
<name>A0A974NLM9_PERPY</name>
<dbReference type="InterPro" id="IPR010994">
    <property type="entry name" value="RuvA_2-like"/>
</dbReference>
<reference evidence="1 2" key="1">
    <citation type="submission" date="2021-01" db="EMBL/GenBank/DDBJ databases">
        <title>FDA dAtabase for Regulatory Grade micrObial Sequences (FDA-ARGOS): Supporting development and validation of Infectious Disease Dx tests.</title>
        <authorList>
            <person name="Nelson B."/>
            <person name="Plummer A."/>
            <person name="Tallon L."/>
            <person name="Sadzewicz L."/>
            <person name="Zhao X."/>
            <person name="Boylan J."/>
            <person name="Ott S."/>
            <person name="Bowen H."/>
            <person name="Vavikolanu K."/>
            <person name="Mehta A."/>
            <person name="Aluvathingal J."/>
            <person name="Nadendla S."/>
            <person name="Myers T."/>
            <person name="Yan Y."/>
            <person name="Sichtig H."/>
        </authorList>
    </citation>
    <scope>NUCLEOTIDE SEQUENCE [LARGE SCALE GENOMIC DNA]</scope>
    <source>
        <strain evidence="1 2">FDAARGOS_1161</strain>
    </source>
</reference>
<dbReference type="SUPFAM" id="SSF89550">
    <property type="entry name" value="PHP domain-like"/>
    <property type="match status" value="1"/>
</dbReference>
<dbReference type="InterPro" id="IPR016195">
    <property type="entry name" value="Pol/histidinol_Pase-like"/>
</dbReference>
<dbReference type="RefSeq" id="WP_174391516.1">
    <property type="nucleotide sequence ID" value="NZ_CP068053.1"/>
</dbReference>